<feature type="compositionally biased region" description="Acidic residues" evidence="1">
    <location>
        <begin position="105"/>
        <end position="132"/>
    </location>
</feature>
<reference evidence="3" key="1">
    <citation type="submission" date="2020-09" db="EMBL/GenBank/DDBJ databases">
        <title>Genome-Enabled Discovery of Anthraquinone Biosynthesis in Senna tora.</title>
        <authorList>
            <person name="Kang S.-H."/>
            <person name="Pandey R.P."/>
            <person name="Lee C.-M."/>
            <person name="Sim J.-S."/>
            <person name="Jeong J.-T."/>
            <person name="Choi B.-S."/>
            <person name="Jung M."/>
            <person name="Ginzburg D."/>
            <person name="Zhao K."/>
            <person name="Won S.Y."/>
            <person name="Oh T.-J."/>
            <person name="Yu Y."/>
            <person name="Kim N.-H."/>
            <person name="Lee O.R."/>
            <person name="Lee T.-H."/>
            <person name="Bashyal P."/>
            <person name="Kim T.-S."/>
            <person name="Lee W.-H."/>
            <person name="Kawkins C."/>
            <person name="Kim C.-K."/>
            <person name="Kim J.S."/>
            <person name="Ahn B.O."/>
            <person name="Rhee S.Y."/>
            <person name="Sohng J.K."/>
        </authorList>
    </citation>
    <scope>NUCLEOTIDE SEQUENCE</scope>
    <source>
        <tissue evidence="3">Leaf</tissue>
    </source>
</reference>
<dbReference type="PANTHER" id="PTHR31973">
    <property type="entry name" value="POLYPROTEIN, PUTATIVE-RELATED"/>
    <property type="match status" value="1"/>
</dbReference>
<sequence>MDGYFSVRVHHGGTFENIHGHIDYRDGETTVLDNCDIDRWSFFEIKHGLVEMGHIGNYDMWFAQPNVRLDDTLKPIVDDREAMKMGQIGLAVGIVDLYLLHTDGEGDIDDGDEDSDGGDDSDDTDDGDDDNDDGNKPPPIPEPHTLRLSDEEYVANEGEATEDEGHEDDEGDQSGSDYDSDDDTDAISAAGIKFNDSEEEDVEKDFFDSVDGAQEQRTKRRMDKASVQPEPDSAGGTQERRSKRRMDKPVVQPEPDSAFRAQDSEDNVAVPTGLSSSKVRGLNGESQGIGKTTLSLEPSSIPSKSFINVVKSFAVFNGRGDLDPVVKFQRLYFCLDACKKSFLTCREIIGLDGCQLLSVVGRDPNDQKLPLAFAVVESESKDTWSCICLLTLMPIYAAICKEIICRQGRTYNTYCSEA</sequence>
<dbReference type="EMBL" id="JAAIUW010000004">
    <property type="protein sequence ID" value="KAF7836010.1"/>
    <property type="molecule type" value="Genomic_DNA"/>
</dbReference>
<evidence type="ECO:0000313" key="4">
    <source>
        <dbReference type="Proteomes" id="UP000634136"/>
    </source>
</evidence>
<accession>A0A835CC72</accession>
<evidence type="ECO:0000313" key="3">
    <source>
        <dbReference type="EMBL" id="KAF7836010.1"/>
    </source>
</evidence>
<gene>
    <name evidence="3" type="ORF">G2W53_010869</name>
</gene>
<dbReference type="Pfam" id="PF26130">
    <property type="entry name" value="PB1-like"/>
    <property type="match status" value="1"/>
</dbReference>
<dbReference type="OrthoDB" id="1752300at2759"/>
<feature type="domain" description="PB1-like" evidence="2">
    <location>
        <begin position="1"/>
        <end position="99"/>
    </location>
</feature>
<organism evidence="3 4">
    <name type="scientific">Senna tora</name>
    <dbReference type="NCBI Taxonomy" id="362788"/>
    <lineage>
        <taxon>Eukaryota</taxon>
        <taxon>Viridiplantae</taxon>
        <taxon>Streptophyta</taxon>
        <taxon>Embryophyta</taxon>
        <taxon>Tracheophyta</taxon>
        <taxon>Spermatophyta</taxon>
        <taxon>Magnoliopsida</taxon>
        <taxon>eudicotyledons</taxon>
        <taxon>Gunneridae</taxon>
        <taxon>Pentapetalae</taxon>
        <taxon>rosids</taxon>
        <taxon>fabids</taxon>
        <taxon>Fabales</taxon>
        <taxon>Fabaceae</taxon>
        <taxon>Caesalpinioideae</taxon>
        <taxon>Cassia clade</taxon>
        <taxon>Senna</taxon>
    </lineage>
</organism>
<feature type="compositionally biased region" description="Polar residues" evidence="1">
    <location>
        <begin position="273"/>
        <end position="294"/>
    </location>
</feature>
<evidence type="ECO:0000259" key="2">
    <source>
        <dbReference type="Pfam" id="PF26130"/>
    </source>
</evidence>
<keyword evidence="4" id="KW-1185">Reference proteome</keyword>
<dbReference type="Proteomes" id="UP000634136">
    <property type="component" value="Unassembled WGS sequence"/>
</dbReference>
<proteinExistence type="predicted"/>
<evidence type="ECO:0000256" key="1">
    <source>
        <dbReference type="SAM" id="MobiDB-lite"/>
    </source>
</evidence>
<dbReference type="AlphaFoldDB" id="A0A835CC72"/>
<feature type="compositionally biased region" description="Acidic residues" evidence="1">
    <location>
        <begin position="151"/>
        <end position="185"/>
    </location>
</feature>
<feature type="region of interest" description="Disordered" evidence="1">
    <location>
        <begin position="105"/>
        <end position="294"/>
    </location>
</feature>
<dbReference type="PANTHER" id="PTHR31973:SF187">
    <property type="entry name" value="MUTATOR TRANSPOSASE MUDRA PROTEIN"/>
    <property type="match status" value="1"/>
</dbReference>
<comment type="caution">
    <text evidence="3">The sequence shown here is derived from an EMBL/GenBank/DDBJ whole genome shotgun (WGS) entry which is preliminary data.</text>
</comment>
<name>A0A835CC72_9FABA</name>
<dbReference type="InterPro" id="IPR058594">
    <property type="entry name" value="PB1-like_dom_pln"/>
</dbReference>
<protein>
    <recommendedName>
        <fullName evidence="2">PB1-like domain-containing protein</fullName>
    </recommendedName>
</protein>